<dbReference type="UniPathway" id="UPA00232"/>
<dbReference type="InterPro" id="IPR029063">
    <property type="entry name" value="SAM-dependent_MTases_sf"/>
</dbReference>
<feature type="binding site" evidence="5">
    <location>
        <position position="55"/>
    </location>
    <ligand>
        <name>S-adenosyl-L-methionine</name>
        <dbReference type="ChEBI" id="CHEBI:59789"/>
    </ligand>
</feature>
<accession>A0A1B2AAY7</accession>
<protein>
    <recommendedName>
        <fullName evidence="5">Ubiquinone biosynthesis O-methyltransferase</fullName>
    </recommendedName>
    <alternativeName>
        <fullName evidence="5">2-polyprenyl-6-hydroxyphenol methylase</fullName>
        <ecNumber evidence="5">2.1.1.222</ecNumber>
    </alternativeName>
    <alternativeName>
        <fullName evidence="5">3-demethylubiquinone 3-O-methyltransferase</fullName>
        <ecNumber evidence="5">2.1.1.64</ecNumber>
    </alternativeName>
</protein>
<dbReference type="PANTHER" id="PTHR43464">
    <property type="entry name" value="METHYLTRANSFERASE"/>
    <property type="match status" value="1"/>
</dbReference>
<dbReference type="KEGG" id="ado:A6F68_00773"/>
<comment type="function">
    <text evidence="5">O-methyltransferase that catalyzes the 2 O-methylation steps in the ubiquinone biosynthetic pathway.</text>
</comment>
<evidence type="ECO:0000256" key="5">
    <source>
        <dbReference type="HAMAP-Rule" id="MF_00472"/>
    </source>
</evidence>
<feature type="binding site" evidence="5">
    <location>
        <position position="147"/>
    </location>
    <ligand>
        <name>S-adenosyl-L-methionine</name>
        <dbReference type="ChEBI" id="CHEBI:59789"/>
    </ligand>
</feature>
<dbReference type="EC" id="2.1.1.64" evidence="5"/>
<dbReference type="PANTHER" id="PTHR43464:SF19">
    <property type="entry name" value="UBIQUINONE BIOSYNTHESIS O-METHYLTRANSFERASE, MITOCHONDRIAL"/>
    <property type="match status" value="1"/>
</dbReference>
<feature type="binding site" evidence="5">
    <location>
        <position position="85"/>
    </location>
    <ligand>
        <name>S-adenosyl-L-methionine</name>
        <dbReference type="ChEBI" id="CHEBI:59789"/>
    </ligand>
</feature>
<evidence type="ECO:0000256" key="2">
    <source>
        <dbReference type="ARBA" id="ARBA00022679"/>
    </source>
</evidence>
<comment type="pathway">
    <text evidence="5">Cofactor biosynthesis; ubiquinone biosynthesis.</text>
</comment>
<dbReference type="PATRIC" id="fig|692370.5.peg.787"/>
<dbReference type="Pfam" id="PF13489">
    <property type="entry name" value="Methyltransf_23"/>
    <property type="match status" value="1"/>
</dbReference>
<keyword evidence="7" id="KW-0830">Ubiquinone</keyword>
<dbReference type="OrthoDB" id="9801538at2"/>
<dbReference type="GO" id="GO:0010420">
    <property type="term" value="F:polyprenyldihydroxybenzoate methyltransferase activity"/>
    <property type="evidence" value="ECO:0007669"/>
    <property type="project" value="InterPro"/>
</dbReference>
<evidence type="ECO:0000256" key="6">
    <source>
        <dbReference type="SAM" id="MobiDB-lite"/>
    </source>
</evidence>
<evidence type="ECO:0000256" key="1">
    <source>
        <dbReference type="ARBA" id="ARBA00022603"/>
    </source>
</evidence>
<feature type="compositionally biased region" description="Polar residues" evidence="6">
    <location>
        <begin position="1"/>
        <end position="16"/>
    </location>
</feature>
<dbReference type="Proteomes" id="UP000092932">
    <property type="component" value="Chromosome"/>
</dbReference>
<evidence type="ECO:0000256" key="4">
    <source>
        <dbReference type="ARBA" id="ARBA00022691"/>
    </source>
</evidence>
<reference evidence="7 8" key="1">
    <citation type="submission" date="2016-07" db="EMBL/GenBank/DDBJ databases">
        <title>Complete genome sequence of Altererythrobacter dongtanensis KCTC 22672, a type strain with esterase isolated from tidal flat.</title>
        <authorList>
            <person name="Cheng H."/>
            <person name="Wu Y.-H."/>
            <person name="Zhou P."/>
            <person name="Huo Y.-Y."/>
            <person name="Wang C.-S."/>
            <person name="Xu X.-W."/>
        </authorList>
    </citation>
    <scope>NUCLEOTIDE SEQUENCE [LARGE SCALE GENOMIC DNA]</scope>
    <source>
        <strain evidence="7 8">KCTC 22672</strain>
    </source>
</reference>
<keyword evidence="1 5" id="KW-0489">Methyltransferase</keyword>
<dbReference type="AlphaFoldDB" id="A0A1B2AAY7"/>
<keyword evidence="3 5" id="KW-0831">Ubiquinone biosynthesis</keyword>
<keyword evidence="2 5" id="KW-0808">Transferase</keyword>
<sequence>MSDATTPADTKTSGGQTIRPVTIRPGEAAHFGKLAAEWWDPKGSSAMLHRLNPVRLGFIRDAVDAHWGTNGSVRPLAGKAALDVGCGAGLLCEPLARLGAQVTGIDAAPENVAAAAAHAEGAGIDVRYMAGEVGALDIGTFDLVTSMEVIEHVADKPAFVTDLAARLSPGGLMVLSTPNRTAQSRLLLVGAAEAVGLVPRGTHHWDDFVTPDELASLLAAAGLTMGEPRGIAFSPTKGLHLSADLALNYIVTATRSA</sequence>
<dbReference type="STRING" id="692370.A6F68_00773"/>
<dbReference type="GO" id="GO:0102208">
    <property type="term" value="F:2-polyprenyl-6-hydroxyphenol methylase activity"/>
    <property type="evidence" value="ECO:0007669"/>
    <property type="project" value="UniProtKB-EC"/>
</dbReference>
<name>A0A1B2AAY7_9SPHN</name>
<dbReference type="EC" id="2.1.1.222" evidence="5"/>
<gene>
    <name evidence="5 7" type="primary">ubiG</name>
    <name evidence="7" type="ORF">A6F68_00773</name>
</gene>
<dbReference type="CDD" id="cd02440">
    <property type="entry name" value="AdoMet_MTases"/>
    <property type="match status" value="1"/>
</dbReference>
<dbReference type="NCBIfam" id="TIGR01983">
    <property type="entry name" value="UbiG"/>
    <property type="match status" value="1"/>
</dbReference>
<dbReference type="InterPro" id="IPR010233">
    <property type="entry name" value="UbiG_MeTrfase"/>
</dbReference>
<feature type="binding site" evidence="5">
    <location>
        <position position="106"/>
    </location>
    <ligand>
        <name>S-adenosyl-L-methionine</name>
        <dbReference type="ChEBI" id="CHEBI:59789"/>
    </ligand>
</feature>
<evidence type="ECO:0000313" key="7">
    <source>
        <dbReference type="EMBL" id="ANY19302.1"/>
    </source>
</evidence>
<dbReference type="HAMAP" id="MF_00472">
    <property type="entry name" value="UbiG"/>
    <property type="match status" value="1"/>
</dbReference>
<comment type="similarity">
    <text evidence="5">Belongs to the methyltransferase superfamily. UbiG/COQ3 family.</text>
</comment>
<proteinExistence type="inferred from homology"/>
<dbReference type="GO" id="GO:0061542">
    <property type="term" value="F:3-demethylubiquinol 3-O-methyltransferase activity"/>
    <property type="evidence" value="ECO:0007669"/>
    <property type="project" value="UniProtKB-UniRule"/>
</dbReference>
<keyword evidence="4 5" id="KW-0949">S-adenosyl-L-methionine</keyword>
<dbReference type="EMBL" id="CP016591">
    <property type="protein sequence ID" value="ANY19302.1"/>
    <property type="molecule type" value="Genomic_DNA"/>
</dbReference>
<dbReference type="SUPFAM" id="SSF53335">
    <property type="entry name" value="S-adenosyl-L-methionine-dependent methyltransferases"/>
    <property type="match status" value="1"/>
</dbReference>
<comment type="catalytic activity">
    <reaction evidence="5">
        <text>a 3-demethylubiquinol + S-adenosyl-L-methionine = a ubiquinol + S-adenosyl-L-homocysteine + H(+)</text>
        <dbReference type="Rhea" id="RHEA:44380"/>
        <dbReference type="Rhea" id="RHEA-COMP:9566"/>
        <dbReference type="Rhea" id="RHEA-COMP:10914"/>
        <dbReference type="ChEBI" id="CHEBI:15378"/>
        <dbReference type="ChEBI" id="CHEBI:17976"/>
        <dbReference type="ChEBI" id="CHEBI:57856"/>
        <dbReference type="ChEBI" id="CHEBI:59789"/>
        <dbReference type="ChEBI" id="CHEBI:84422"/>
        <dbReference type="EC" id="2.1.1.64"/>
    </reaction>
</comment>
<dbReference type="GO" id="GO:0032259">
    <property type="term" value="P:methylation"/>
    <property type="evidence" value="ECO:0007669"/>
    <property type="project" value="UniProtKB-KW"/>
</dbReference>
<comment type="catalytic activity">
    <reaction evidence="5">
        <text>a 3-(all-trans-polyprenyl)benzene-1,2-diol + S-adenosyl-L-methionine = a 2-methoxy-6-(all-trans-polyprenyl)phenol + S-adenosyl-L-homocysteine + H(+)</text>
        <dbReference type="Rhea" id="RHEA:31411"/>
        <dbReference type="Rhea" id="RHEA-COMP:9550"/>
        <dbReference type="Rhea" id="RHEA-COMP:9551"/>
        <dbReference type="ChEBI" id="CHEBI:15378"/>
        <dbReference type="ChEBI" id="CHEBI:57856"/>
        <dbReference type="ChEBI" id="CHEBI:59789"/>
        <dbReference type="ChEBI" id="CHEBI:62729"/>
        <dbReference type="ChEBI" id="CHEBI:62731"/>
        <dbReference type="EC" id="2.1.1.222"/>
    </reaction>
</comment>
<feature type="region of interest" description="Disordered" evidence="6">
    <location>
        <begin position="1"/>
        <end position="20"/>
    </location>
</feature>
<dbReference type="RefSeq" id="WP_067676561.1">
    <property type="nucleotide sequence ID" value="NZ_CP016591.1"/>
</dbReference>
<evidence type="ECO:0000256" key="3">
    <source>
        <dbReference type="ARBA" id="ARBA00022688"/>
    </source>
</evidence>
<dbReference type="Gene3D" id="3.40.50.150">
    <property type="entry name" value="Vaccinia Virus protein VP39"/>
    <property type="match status" value="1"/>
</dbReference>
<organism evidence="7 8">
    <name type="scientific">Tsuneonella dongtanensis</name>
    <dbReference type="NCBI Taxonomy" id="692370"/>
    <lineage>
        <taxon>Bacteria</taxon>
        <taxon>Pseudomonadati</taxon>
        <taxon>Pseudomonadota</taxon>
        <taxon>Alphaproteobacteria</taxon>
        <taxon>Sphingomonadales</taxon>
        <taxon>Erythrobacteraceae</taxon>
        <taxon>Tsuneonella</taxon>
    </lineage>
</organism>
<evidence type="ECO:0000313" key="8">
    <source>
        <dbReference type="Proteomes" id="UP000092932"/>
    </source>
</evidence>
<keyword evidence="8" id="KW-1185">Reference proteome</keyword>